<organism evidence="1 2">
    <name type="scientific">Xenopus laevis</name>
    <name type="common">African clawed frog</name>
    <dbReference type="NCBI Taxonomy" id="8355"/>
    <lineage>
        <taxon>Eukaryota</taxon>
        <taxon>Metazoa</taxon>
        <taxon>Chordata</taxon>
        <taxon>Craniata</taxon>
        <taxon>Vertebrata</taxon>
        <taxon>Euteleostomi</taxon>
        <taxon>Amphibia</taxon>
        <taxon>Batrachia</taxon>
        <taxon>Anura</taxon>
        <taxon>Pipoidea</taxon>
        <taxon>Pipidae</taxon>
        <taxon>Xenopodinae</taxon>
        <taxon>Xenopus</taxon>
        <taxon>Xenopus</taxon>
    </lineage>
</organism>
<evidence type="ECO:0000313" key="2">
    <source>
        <dbReference type="Proteomes" id="UP000694892"/>
    </source>
</evidence>
<sequence>MTDLERMRKEIIGEIKWTSYDYCMARDCLEFTRWWKIRLMAEVRQDKRKAKAQLKSLNYKQLEEINLAIFRKFIDTYPGAVSNEYICSIITIL</sequence>
<dbReference type="EMBL" id="CM004468">
    <property type="protein sequence ID" value="OCT95304.1"/>
    <property type="molecule type" value="Genomic_DNA"/>
</dbReference>
<dbReference type="Proteomes" id="UP000694892">
    <property type="component" value="Chromosome 2L"/>
</dbReference>
<name>A0A974DNP1_XENLA</name>
<reference evidence="2" key="1">
    <citation type="journal article" date="2016" name="Nature">
        <title>Genome evolution in the allotetraploid frog Xenopus laevis.</title>
        <authorList>
            <person name="Session A.M."/>
            <person name="Uno Y."/>
            <person name="Kwon T."/>
            <person name="Chapman J.A."/>
            <person name="Toyoda A."/>
            <person name="Takahashi S."/>
            <person name="Fukui A."/>
            <person name="Hikosaka A."/>
            <person name="Suzuki A."/>
            <person name="Kondo M."/>
            <person name="van Heeringen S.J."/>
            <person name="Quigley I."/>
            <person name="Heinz S."/>
            <person name="Ogino H."/>
            <person name="Ochi H."/>
            <person name="Hellsten U."/>
            <person name="Lyons J.B."/>
            <person name="Simakov O."/>
            <person name="Putnam N."/>
            <person name="Stites J."/>
            <person name="Kuroki Y."/>
            <person name="Tanaka T."/>
            <person name="Michiue T."/>
            <person name="Watanabe M."/>
            <person name="Bogdanovic O."/>
            <person name="Lister R."/>
            <person name="Georgiou G."/>
            <person name="Paranjpe S.S."/>
            <person name="van Kruijsbergen I."/>
            <person name="Shu S."/>
            <person name="Carlson J."/>
            <person name="Kinoshita T."/>
            <person name="Ohta Y."/>
            <person name="Mawaribuchi S."/>
            <person name="Jenkins J."/>
            <person name="Grimwood J."/>
            <person name="Schmutz J."/>
            <person name="Mitros T."/>
            <person name="Mozaffari S.V."/>
            <person name="Suzuki Y."/>
            <person name="Haramoto Y."/>
            <person name="Yamamoto T.S."/>
            <person name="Takagi C."/>
            <person name="Heald R."/>
            <person name="Miller K."/>
            <person name="Haudenschild C."/>
            <person name="Kitzman J."/>
            <person name="Nakayama T."/>
            <person name="Izutsu Y."/>
            <person name="Robert J."/>
            <person name="Fortriede J."/>
            <person name="Burns K."/>
            <person name="Lotay V."/>
            <person name="Karimi K."/>
            <person name="Yasuoka Y."/>
            <person name="Dichmann D.S."/>
            <person name="Flajnik M.F."/>
            <person name="Houston D.W."/>
            <person name="Shendure J."/>
            <person name="DuPasquier L."/>
            <person name="Vize P.D."/>
            <person name="Zorn A.M."/>
            <person name="Ito M."/>
            <person name="Marcotte E.M."/>
            <person name="Wallingford J.B."/>
            <person name="Ito Y."/>
            <person name="Asashima M."/>
            <person name="Ueno N."/>
            <person name="Matsuda Y."/>
            <person name="Veenstra G.J."/>
            <person name="Fujiyama A."/>
            <person name="Harland R.M."/>
            <person name="Taira M."/>
            <person name="Rokhsar D.S."/>
        </authorList>
    </citation>
    <scope>NUCLEOTIDE SEQUENCE [LARGE SCALE GENOMIC DNA]</scope>
    <source>
        <strain evidence="2">J</strain>
    </source>
</reference>
<protein>
    <submittedName>
        <fullName evidence="1">Uncharacterized protein</fullName>
    </submittedName>
</protein>
<gene>
    <name evidence="1" type="ORF">XELAEV_18012991mg</name>
</gene>
<accession>A0A974DNP1</accession>
<evidence type="ECO:0000313" key="1">
    <source>
        <dbReference type="EMBL" id="OCT95304.1"/>
    </source>
</evidence>
<dbReference type="AlphaFoldDB" id="A0A974DNP1"/>
<proteinExistence type="predicted"/>